<dbReference type="AlphaFoldDB" id="A0A932FW59"/>
<dbReference type="NCBIfam" id="TIGR04038">
    <property type="entry name" value="tatD_link_rSAM"/>
    <property type="match status" value="1"/>
</dbReference>
<protein>
    <submittedName>
        <fullName evidence="9">YchF/TatD family DNA exonuclease</fullName>
    </submittedName>
</protein>
<dbReference type="PROSITE" id="PS01091">
    <property type="entry name" value="TATD_3"/>
    <property type="match status" value="1"/>
</dbReference>
<keyword evidence="9" id="KW-0269">Exonuclease</keyword>
<dbReference type="PANTHER" id="PTHR46124">
    <property type="entry name" value="D-AMINOACYL-TRNA DEACYLASE"/>
    <property type="match status" value="1"/>
</dbReference>
<dbReference type="NCBIfam" id="TIGR00010">
    <property type="entry name" value="YchF/TatD family DNA exonuclease"/>
    <property type="match status" value="1"/>
</dbReference>
<dbReference type="CDD" id="cd01310">
    <property type="entry name" value="TatD_DNAse"/>
    <property type="match status" value="1"/>
</dbReference>
<evidence type="ECO:0000256" key="7">
    <source>
        <dbReference type="ARBA" id="ARBA00023014"/>
    </source>
</evidence>
<keyword evidence="4" id="KW-0479">Metal-binding</keyword>
<proteinExistence type="inferred from homology"/>
<dbReference type="GO" id="GO:0005829">
    <property type="term" value="C:cytosol"/>
    <property type="evidence" value="ECO:0007669"/>
    <property type="project" value="TreeGrafter"/>
</dbReference>
<dbReference type="Gene3D" id="3.20.20.140">
    <property type="entry name" value="Metal-dependent hydrolases"/>
    <property type="match status" value="1"/>
</dbReference>
<dbReference type="Pfam" id="PF01026">
    <property type="entry name" value="TatD_DNase"/>
    <property type="match status" value="1"/>
</dbReference>
<evidence type="ECO:0000256" key="5">
    <source>
        <dbReference type="ARBA" id="ARBA00022801"/>
    </source>
</evidence>
<dbReference type="CDD" id="cd01335">
    <property type="entry name" value="Radical_SAM"/>
    <property type="match status" value="1"/>
</dbReference>
<evidence type="ECO:0000256" key="1">
    <source>
        <dbReference type="ARBA" id="ARBA00001966"/>
    </source>
</evidence>
<evidence type="ECO:0000313" key="10">
    <source>
        <dbReference type="Proteomes" id="UP000769766"/>
    </source>
</evidence>
<dbReference type="InterPro" id="IPR018228">
    <property type="entry name" value="DNase_TatD-rel_CS"/>
</dbReference>
<dbReference type="Proteomes" id="UP000769766">
    <property type="component" value="Unassembled WGS sequence"/>
</dbReference>
<dbReference type="InterPro" id="IPR058240">
    <property type="entry name" value="rSAM_sf"/>
</dbReference>
<reference evidence="9" key="1">
    <citation type="submission" date="2020-07" db="EMBL/GenBank/DDBJ databases">
        <title>Huge and variable diversity of episymbiotic CPR bacteria and DPANN archaea in groundwater ecosystems.</title>
        <authorList>
            <person name="He C.Y."/>
            <person name="Keren R."/>
            <person name="Whittaker M."/>
            <person name="Farag I.F."/>
            <person name="Doudna J."/>
            <person name="Cate J.H.D."/>
            <person name="Banfield J.F."/>
        </authorList>
    </citation>
    <scope>NUCLEOTIDE SEQUENCE</scope>
    <source>
        <strain evidence="9">NC_groundwater_672_Ag_B-0.1um_62_36</strain>
    </source>
</reference>
<dbReference type="PANTHER" id="PTHR46124:SF2">
    <property type="entry name" value="D-AMINOACYL-TRNA DEACYLASE"/>
    <property type="match status" value="1"/>
</dbReference>
<dbReference type="InterPro" id="IPR023821">
    <property type="entry name" value="rSAM_TatD-assoc"/>
</dbReference>
<dbReference type="SUPFAM" id="SSF51556">
    <property type="entry name" value="Metallo-dependent hydrolases"/>
    <property type="match status" value="1"/>
</dbReference>
<comment type="caution">
    <text evidence="9">The sequence shown here is derived from an EMBL/GenBank/DDBJ whole genome shotgun (WGS) entry which is preliminary data.</text>
</comment>
<sequence length="460" mass="51579">MLIDTHAHLELSQFDPDRDAVIQRALENGVRYLLTMGSDLPSSRQAVELARCYPPVYAAVGIHPHEAESAGEEVYAALAELARQEKVVAWGEVGLDYHYQFAPRERQQEILRRQIQLARARHLPLVIHDREAHADLLQILREEKAEEVGGVFHCFSGDEEVARQCLELGFYLSFAGPVTFLNAPKVQRVARFVPCERLLIETDAPFLAPHPLRGKRNEPAYVRYVAEKLAELKGLSFEDIARITTLNSFQLFGLGETGPEGKLAYPIRSSLYLNLTIRCSNECIFCVRNATDYVKGHHLRLQREPTVAEVWKAMDSLGGAQAYREVVFCGLGESLIRLEELKEIARRVKALGVKVRVNTNGQANLIHGRNILPELAGLVDAVSVSLNAECSEKYARLCRSQFGEAAYEAVKGFLREARRYIPEVTATVVGMAEAIDIERCRQIAQELGVAFRVRDYNVVG</sequence>
<keyword evidence="5" id="KW-0378">Hydrolase</keyword>
<dbReference type="GO" id="GO:0051536">
    <property type="term" value="F:iron-sulfur cluster binding"/>
    <property type="evidence" value="ECO:0007669"/>
    <property type="project" value="UniProtKB-KW"/>
</dbReference>
<dbReference type="SFLD" id="SFLDG01111">
    <property type="entry name" value="Uncharacterised_Radical_SAM_Su"/>
    <property type="match status" value="1"/>
</dbReference>
<comment type="cofactor">
    <cofactor evidence="1">
        <name>[4Fe-4S] cluster</name>
        <dbReference type="ChEBI" id="CHEBI:49883"/>
    </cofactor>
</comment>
<dbReference type="SUPFAM" id="SSF102114">
    <property type="entry name" value="Radical SAM enzymes"/>
    <property type="match status" value="1"/>
</dbReference>
<gene>
    <name evidence="9" type="ORF">HYY20_03800</name>
</gene>
<evidence type="ECO:0000259" key="8">
    <source>
        <dbReference type="PROSITE" id="PS51918"/>
    </source>
</evidence>
<dbReference type="GO" id="GO:0004527">
    <property type="term" value="F:exonuclease activity"/>
    <property type="evidence" value="ECO:0007669"/>
    <property type="project" value="UniProtKB-KW"/>
</dbReference>
<evidence type="ECO:0000256" key="4">
    <source>
        <dbReference type="ARBA" id="ARBA00022723"/>
    </source>
</evidence>
<dbReference type="Gene3D" id="3.20.20.70">
    <property type="entry name" value="Aldolase class I"/>
    <property type="match status" value="1"/>
</dbReference>
<evidence type="ECO:0000256" key="6">
    <source>
        <dbReference type="ARBA" id="ARBA00023004"/>
    </source>
</evidence>
<keyword evidence="6" id="KW-0408">Iron</keyword>
<organism evidence="9 10">
    <name type="scientific">Tectimicrobiota bacterium</name>
    <dbReference type="NCBI Taxonomy" id="2528274"/>
    <lineage>
        <taxon>Bacteria</taxon>
        <taxon>Pseudomonadati</taxon>
        <taxon>Nitrospinota/Tectimicrobiota group</taxon>
        <taxon>Candidatus Tectimicrobiota</taxon>
    </lineage>
</organism>
<comment type="similarity">
    <text evidence="2">Belongs to the metallo-dependent hydrolases superfamily. TatD-type hydrolase family.</text>
</comment>
<dbReference type="GO" id="GO:0046872">
    <property type="term" value="F:metal ion binding"/>
    <property type="evidence" value="ECO:0007669"/>
    <property type="project" value="UniProtKB-KW"/>
</dbReference>
<keyword evidence="3" id="KW-0949">S-adenosyl-L-methionine</keyword>
<accession>A0A932FW59</accession>
<keyword evidence="9" id="KW-0540">Nuclease</keyword>
<feature type="domain" description="Radical SAM core" evidence="8">
    <location>
        <begin position="265"/>
        <end position="460"/>
    </location>
</feature>
<dbReference type="InterPro" id="IPR001130">
    <property type="entry name" value="TatD-like"/>
</dbReference>
<dbReference type="Pfam" id="PF04055">
    <property type="entry name" value="Radical_SAM"/>
    <property type="match status" value="1"/>
</dbReference>
<dbReference type="FunFam" id="3.20.20.140:FF:000005">
    <property type="entry name" value="TatD family hydrolase"/>
    <property type="match status" value="1"/>
</dbReference>
<name>A0A932FW59_UNCTE</name>
<evidence type="ECO:0000256" key="3">
    <source>
        <dbReference type="ARBA" id="ARBA00022691"/>
    </source>
</evidence>
<evidence type="ECO:0000313" key="9">
    <source>
        <dbReference type="EMBL" id="MBI2875982.1"/>
    </source>
</evidence>
<dbReference type="EMBL" id="JACPRF010000117">
    <property type="protein sequence ID" value="MBI2875982.1"/>
    <property type="molecule type" value="Genomic_DNA"/>
</dbReference>
<dbReference type="InterPro" id="IPR032466">
    <property type="entry name" value="Metal_Hydrolase"/>
</dbReference>
<dbReference type="InterPro" id="IPR015991">
    <property type="entry name" value="TatD/YcfH-like"/>
</dbReference>
<dbReference type="GO" id="GO:0004536">
    <property type="term" value="F:DNA nuclease activity"/>
    <property type="evidence" value="ECO:0007669"/>
    <property type="project" value="InterPro"/>
</dbReference>
<dbReference type="SFLD" id="SFLDS00029">
    <property type="entry name" value="Radical_SAM"/>
    <property type="match status" value="1"/>
</dbReference>
<evidence type="ECO:0000256" key="2">
    <source>
        <dbReference type="ARBA" id="ARBA00009275"/>
    </source>
</evidence>
<dbReference type="InterPro" id="IPR007197">
    <property type="entry name" value="rSAM"/>
</dbReference>
<dbReference type="InterPro" id="IPR013785">
    <property type="entry name" value="Aldolase_TIM"/>
</dbReference>
<keyword evidence="7" id="KW-0411">Iron-sulfur</keyword>
<dbReference type="PROSITE" id="PS51918">
    <property type="entry name" value="RADICAL_SAM"/>
    <property type="match status" value="1"/>
</dbReference>